<feature type="compositionally biased region" description="Basic and acidic residues" evidence="1">
    <location>
        <begin position="16"/>
        <end position="45"/>
    </location>
</feature>
<accession>V5WEV7</accession>
<evidence type="ECO:0000313" key="2">
    <source>
        <dbReference type="EMBL" id="AHC14337.1"/>
    </source>
</evidence>
<evidence type="ECO:0000256" key="1">
    <source>
        <dbReference type="SAM" id="MobiDB-lite"/>
    </source>
</evidence>
<proteinExistence type="predicted"/>
<dbReference type="EMBL" id="CP006939">
    <property type="protein sequence ID" value="AHC14337.1"/>
    <property type="molecule type" value="Genomic_DNA"/>
</dbReference>
<dbReference type="KEGG" id="slr:L21SP2_0917"/>
<evidence type="ECO:0000313" key="3">
    <source>
        <dbReference type="Proteomes" id="UP000018680"/>
    </source>
</evidence>
<feature type="region of interest" description="Disordered" evidence="1">
    <location>
        <begin position="1"/>
        <end position="45"/>
    </location>
</feature>
<reference evidence="2 3" key="1">
    <citation type="journal article" date="2015" name="Stand. Genomic Sci.">
        <title>Complete genome sequence and description of Salinispira pacifica gen. nov., sp. nov., a novel spirochaete isolated form a hypersaline microbial mat.</title>
        <authorList>
            <person name="Ben Hania W."/>
            <person name="Joseph M."/>
            <person name="Schumann P."/>
            <person name="Bunk B."/>
            <person name="Fiebig A."/>
            <person name="Sproer C."/>
            <person name="Klenk H.P."/>
            <person name="Fardeau M.L."/>
            <person name="Spring S."/>
        </authorList>
    </citation>
    <scope>NUCLEOTIDE SEQUENCE [LARGE SCALE GENOMIC DNA]</scope>
    <source>
        <strain evidence="2 3">L21-RPul-D2</strain>
    </source>
</reference>
<keyword evidence="3" id="KW-1185">Reference proteome</keyword>
<name>V5WEV7_9SPIO</name>
<dbReference type="AlphaFoldDB" id="V5WEV7"/>
<dbReference type="Proteomes" id="UP000018680">
    <property type="component" value="Chromosome"/>
</dbReference>
<sequence>MEKKSPDLIMKQSRKRTYEFDGNCRDENRDENRVKNRRDVIPRAD</sequence>
<protein>
    <submittedName>
        <fullName evidence="2">Uncharacterized protein</fullName>
    </submittedName>
</protein>
<gene>
    <name evidence="2" type="ORF">L21SP2_0917</name>
</gene>
<dbReference type="HOGENOM" id="CLU_3205081_0_0_12"/>
<dbReference type="STRING" id="1307761.L21SP2_0917"/>
<organism evidence="2 3">
    <name type="scientific">Salinispira pacifica</name>
    <dbReference type="NCBI Taxonomy" id="1307761"/>
    <lineage>
        <taxon>Bacteria</taxon>
        <taxon>Pseudomonadati</taxon>
        <taxon>Spirochaetota</taxon>
        <taxon>Spirochaetia</taxon>
        <taxon>Spirochaetales</taxon>
        <taxon>Spirochaetaceae</taxon>
        <taxon>Salinispira</taxon>
    </lineage>
</organism>